<reference evidence="1" key="1">
    <citation type="submission" date="2019-11" db="EMBL/GenBank/DDBJ databases">
        <title>Nori genome reveals adaptations in red seaweeds to the harsh intertidal environment.</title>
        <authorList>
            <person name="Wang D."/>
            <person name="Mao Y."/>
        </authorList>
    </citation>
    <scope>NUCLEOTIDE SEQUENCE</scope>
    <source>
        <tissue evidence="1">Gametophyte</tissue>
    </source>
</reference>
<name>A0ACC3CD67_PYRYE</name>
<evidence type="ECO:0000313" key="2">
    <source>
        <dbReference type="Proteomes" id="UP000798662"/>
    </source>
</evidence>
<organism evidence="1 2">
    <name type="scientific">Pyropia yezoensis</name>
    <name type="common">Susabi-nori</name>
    <name type="synonym">Porphyra yezoensis</name>
    <dbReference type="NCBI Taxonomy" id="2788"/>
    <lineage>
        <taxon>Eukaryota</taxon>
        <taxon>Rhodophyta</taxon>
        <taxon>Bangiophyceae</taxon>
        <taxon>Bangiales</taxon>
        <taxon>Bangiaceae</taxon>
        <taxon>Pyropia</taxon>
    </lineage>
</organism>
<sequence>MGAFLPPPPAPAWAATARRSTAVGRRPPPPSLRPLTTGRRPRRVVSAAGGRGSGTVAAAAGPGDGAAGGDSGGGSSGGGGGGGGSGASAADSGATGPAVAAGGSASSDGSSLRPGDVLDMDWDALASDEDYIVVDSKDVDALVAQMSAAGLDDLYALDRLGTEEDEEVWDADAGGGAAVGATGAAATSRGNGGGGGGGATTQSAAAAAAAADEAYARRGEAASMEYFSDENVAHMPRWAAAAYAAGEHEALEAGADAIATSRGSRRLDAVRVAGLAAKAEAAAKKRRGRRDSLKDAGVVADLGGAPEGGERYTDVEVVGGADGVGVEAGQEDGVEEEDEEEEEEVVEDVDSEAGLGGSMVDCTVEAVAEDYNVPVECVVDLMDDFGVRRPIWQDDRIRDRLMTEEIEELLRVLTTFDALDLNDRYSDRSLEELADLYDIPIGTVSLTAEALGFFLPLGTSTRLRTDREEALIDALTRPSGGEGG</sequence>
<evidence type="ECO:0000313" key="1">
    <source>
        <dbReference type="EMBL" id="KAK1868112.1"/>
    </source>
</evidence>
<dbReference type="EMBL" id="CM020620">
    <property type="protein sequence ID" value="KAK1868112.1"/>
    <property type="molecule type" value="Genomic_DNA"/>
</dbReference>
<comment type="caution">
    <text evidence="1">The sequence shown here is derived from an EMBL/GenBank/DDBJ whole genome shotgun (WGS) entry which is preliminary data.</text>
</comment>
<accession>A0ACC3CD67</accession>
<gene>
    <name evidence="1" type="ORF">I4F81_010607</name>
</gene>
<protein>
    <submittedName>
        <fullName evidence="1">Uncharacterized protein</fullName>
    </submittedName>
</protein>
<keyword evidence="2" id="KW-1185">Reference proteome</keyword>
<dbReference type="Proteomes" id="UP000798662">
    <property type="component" value="Chromosome 3"/>
</dbReference>
<proteinExistence type="predicted"/>